<dbReference type="InterPro" id="IPR032820">
    <property type="entry name" value="ATPase_put"/>
</dbReference>
<feature type="transmembrane region" description="Helical" evidence="1">
    <location>
        <begin position="35"/>
        <end position="54"/>
    </location>
</feature>
<sequence>MSKLDELEQKIKELKSKIQAEKAPKSSSKGLRYGAIFNISIEIVAHLIAGVVVGLMLDKYFQTKNIFLIICLIFSIIAACKNIIAGKNIL</sequence>
<dbReference type="EMBL" id="CP027845">
    <property type="protein sequence ID" value="AVP87337.1"/>
    <property type="molecule type" value="Genomic_DNA"/>
</dbReference>
<dbReference type="Proteomes" id="UP000241762">
    <property type="component" value="Chromosome"/>
</dbReference>
<dbReference type="AlphaFoldDB" id="A0A2P1P7U8"/>
<organism evidence="2 3">
    <name type="scientific">Candidatus Phycorickettsia trachydisci</name>
    <dbReference type="NCBI Taxonomy" id="2115978"/>
    <lineage>
        <taxon>Bacteria</taxon>
        <taxon>Pseudomonadati</taxon>
        <taxon>Pseudomonadota</taxon>
        <taxon>Alphaproteobacteria</taxon>
        <taxon>Rickettsiales</taxon>
        <taxon>Rickettsiaceae</taxon>
        <taxon>Candidatus Phycorickettsia</taxon>
    </lineage>
</organism>
<evidence type="ECO:0000313" key="3">
    <source>
        <dbReference type="Proteomes" id="UP000241762"/>
    </source>
</evidence>
<dbReference type="RefSeq" id="WP_158706823.1">
    <property type="nucleotide sequence ID" value="NZ_CP027845.1"/>
</dbReference>
<protein>
    <recommendedName>
        <fullName evidence="4">ATP synthase protein I</fullName>
    </recommendedName>
</protein>
<dbReference type="KEGG" id="ptc:phytr_3860"/>
<keyword evidence="1" id="KW-0472">Membrane</keyword>
<keyword evidence="1" id="KW-0812">Transmembrane</keyword>
<feature type="transmembrane region" description="Helical" evidence="1">
    <location>
        <begin position="66"/>
        <end position="84"/>
    </location>
</feature>
<keyword evidence="1" id="KW-1133">Transmembrane helix</keyword>
<evidence type="ECO:0000313" key="2">
    <source>
        <dbReference type="EMBL" id="AVP87337.1"/>
    </source>
</evidence>
<evidence type="ECO:0000256" key="1">
    <source>
        <dbReference type="SAM" id="Phobius"/>
    </source>
</evidence>
<keyword evidence="3" id="KW-1185">Reference proteome</keyword>
<proteinExistence type="predicted"/>
<dbReference type="Pfam" id="PF09527">
    <property type="entry name" value="ATPase_gene1"/>
    <property type="match status" value="1"/>
</dbReference>
<dbReference type="OrthoDB" id="15401at2"/>
<gene>
    <name evidence="2" type="ORF">phytr_3860</name>
</gene>
<accession>A0A2P1P7U8</accession>
<reference evidence="2 3" key="1">
    <citation type="submission" date="2018-03" db="EMBL/GenBank/DDBJ databases">
        <title>A gene transfer event suggests a long-term partnership between eustigmatophyte algae and a novel lineage of endosymbiotic bacteria.</title>
        <authorList>
            <person name="Yurchenko T."/>
            <person name="Sevcikova T."/>
            <person name="Pribyl P."/>
            <person name="El Karkouri K."/>
            <person name="Klimes V."/>
            <person name="Amaral R."/>
            <person name="Zbrankova V."/>
            <person name="Kim E."/>
            <person name="Raoult D."/>
            <person name="Santos L.M.A."/>
            <person name="Elias M."/>
        </authorList>
    </citation>
    <scope>NUCLEOTIDE SEQUENCE [LARGE SCALE GENOMIC DNA]</scope>
    <source>
        <strain evidence="2">CCALA 838</strain>
    </source>
</reference>
<name>A0A2P1P7U8_9RICK</name>
<evidence type="ECO:0008006" key="4">
    <source>
        <dbReference type="Google" id="ProtNLM"/>
    </source>
</evidence>